<protein>
    <submittedName>
        <fullName evidence="2">Uncharacterized protein</fullName>
    </submittedName>
</protein>
<dbReference type="EMBL" id="JAWQEG010007114">
    <property type="protein sequence ID" value="KAK3853063.1"/>
    <property type="molecule type" value="Genomic_DNA"/>
</dbReference>
<feature type="compositionally biased region" description="Basic and acidic residues" evidence="1">
    <location>
        <begin position="27"/>
        <end position="44"/>
    </location>
</feature>
<organism evidence="2 3">
    <name type="scientific">Petrolisthes cinctipes</name>
    <name type="common">Flat porcelain crab</name>
    <dbReference type="NCBI Taxonomy" id="88211"/>
    <lineage>
        <taxon>Eukaryota</taxon>
        <taxon>Metazoa</taxon>
        <taxon>Ecdysozoa</taxon>
        <taxon>Arthropoda</taxon>
        <taxon>Crustacea</taxon>
        <taxon>Multicrustacea</taxon>
        <taxon>Malacostraca</taxon>
        <taxon>Eumalacostraca</taxon>
        <taxon>Eucarida</taxon>
        <taxon>Decapoda</taxon>
        <taxon>Pleocyemata</taxon>
        <taxon>Anomura</taxon>
        <taxon>Galatheoidea</taxon>
        <taxon>Porcellanidae</taxon>
        <taxon>Petrolisthes</taxon>
    </lineage>
</organism>
<name>A0AAE1EIP2_PETCI</name>
<feature type="compositionally biased region" description="Basic and acidic residues" evidence="1">
    <location>
        <begin position="63"/>
        <end position="79"/>
    </location>
</feature>
<evidence type="ECO:0000256" key="1">
    <source>
        <dbReference type="SAM" id="MobiDB-lite"/>
    </source>
</evidence>
<keyword evidence="3" id="KW-1185">Reference proteome</keyword>
<evidence type="ECO:0000313" key="2">
    <source>
        <dbReference type="EMBL" id="KAK3853063.1"/>
    </source>
</evidence>
<comment type="caution">
    <text evidence="2">The sequence shown here is derived from an EMBL/GenBank/DDBJ whole genome shotgun (WGS) entry which is preliminary data.</text>
</comment>
<reference evidence="2" key="1">
    <citation type="submission" date="2023-10" db="EMBL/GenBank/DDBJ databases">
        <title>Genome assemblies of two species of porcelain crab, Petrolisthes cinctipes and Petrolisthes manimaculis (Anomura: Porcellanidae).</title>
        <authorList>
            <person name="Angst P."/>
        </authorList>
    </citation>
    <scope>NUCLEOTIDE SEQUENCE</scope>
    <source>
        <strain evidence="2">PB745_01</strain>
        <tissue evidence="2">Gill</tissue>
    </source>
</reference>
<sequence length="110" mass="12122">MGQEGRESAMGVVGKRVWERREGEDMVREGVMGEKGRGRDEKMGRHGKGGKGRYGKGVMGGEGRGDMGRVSWGRREGSDMGRVSWGRRKWGDMGKGNMSEDTMSLNCAHN</sequence>
<accession>A0AAE1EIP2</accession>
<feature type="compositionally biased region" description="Polar residues" evidence="1">
    <location>
        <begin position="99"/>
        <end position="110"/>
    </location>
</feature>
<feature type="region of interest" description="Disordered" evidence="1">
    <location>
        <begin position="27"/>
        <end position="110"/>
    </location>
</feature>
<dbReference type="Proteomes" id="UP001286313">
    <property type="component" value="Unassembled WGS sequence"/>
</dbReference>
<gene>
    <name evidence="2" type="ORF">Pcinc_040378</name>
</gene>
<proteinExistence type="predicted"/>
<evidence type="ECO:0000313" key="3">
    <source>
        <dbReference type="Proteomes" id="UP001286313"/>
    </source>
</evidence>
<feature type="compositionally biased region" description="Basic residues" evidence="1">
    <location>
        <begin position="45"/>
        <end position="54"/>
    </location>
</feature>
<dbReference type="AlphaFoldDB" id="A0AAE1EIP2"/>